<feature type="compositionally biased region" description="Low complexity" evidence="1">
    <location>
        <begin position="392"/>
        <end position="428"/>
    </location>
</feature>
<dbReference type="EMBL" id="CAIF01000029">
    <property type="protein sequence ID" value="CCH41825.1"/>
    <property type="molecule type" value="Genomic_DNA"/>
</dbReference>
<accession>K0KA68</accession>
<evidence type="ECO:0000313" key="2">
    <source>
        <dbReference type="EMBL" id="CCH41825.1"/>
    </source>
</evidence>
<dbReference type="EC" id="3.4.24.13" evidence="2"/>
<gene>
    <name evidence="2" type="ORF">BN7_1364</name>
</gene>
<keyword evidence="2" id="KW-0378">Hydrolase</keyword>
<dbReference type="GO" id="GO:0008233">
    <property type="term" value="F:peptidase activity"/>
    <property type="evidence" value="ECO:0007669"/>
    <property type="project" value="UniProtKB-KW"/>
</dbReference>
<dbReference type="GO" id="GO:0006508">
    <property type="term" value="P:proteolysis"/>
    <property type="evidence" value="ECO:0007669"/>
    <property type="project" value="UniProtKB-KW"/>
</dbReference>
<dbReference type="HOGENOM" id="CLU_407799_0_0_1"/>
<feature type="compositionally biased region" description="Polar residues" evidence="1">
    <location>
        <begin position="190"/>
        <end position="228"/>
    </location>
</feature>
<keyword evidence="2" id="KW-0645">Protease</keyword>
<organism evidence="2 3">
    <name type="scientific">Wickerhamomyces ciferrii (strain ATCC 14091 / BCRC 22168 / CBS 111 / JCM 3599 / NBRC 0793 / NRRL Y-1031 F-60-10)</name>
    <name type="common">Yeast</name>
    <name type="synonym">Pichia ciferrii</name>
    <dbReference type="NCBI Taxonomy" id="1206466"/>
    <lineage>
        <taxon>Eukaryota</taxon>
        <taxon>Fungi</taxon>
        <taxon>Dikarya</taxon>
        <taxon>Ascomycota</taxon>
        <taxon>Saccharomycotina</taxon>
        <taxon>Saccharomycetes</taxon>
        <taxon>Phaffomycetales</taxon>
        <taxon>Wickerhamomycetaceae</taxon>
        <taxon>Wickerhamomyces</taxon>
    </lineage>
</organism>
<dbReference type="AlphaFoldDB" id="K0KA68"/>
<comment type="caution">
    <text evidence="2">The sequence shown here is derived from an EMBL/GenBank/DDBJ whole genome shotgun (WGS) entry which is preliminary data.</text>
</comment>
<sequence length="674" mass="74476">MDPQFRSESIQSPEFLQNKVLIESLVADKIALQRRLERSEIVREKAIQLVAKYEPVSIERGENGLIFTLSNGIEHTSLVNSSFLGTVGPIIHTNRPIVGSPAFPINSNVPSNPVQPQYATTFIPQVVGKVNPQVAPQNVPQVSSKASSQAPSKAPSNSSSNSSSKAPPQAQPQAPSQAPSRAHSHVSMKVSPQISNQKNVQQPAQNNTSSSNGKTQEVTASKEISNPPNHKPSPELQKLQAQTIKRLQQHQDSLSPGSVSPQDSEPSITNSRSPFVDTTNTDTTKNSQVLNIQKPNNDSNVPKSTTKSRNLFFLPNTDSFDNSRPKVSTEPSSDRSSAYATPEKGSENENTPNEKNLEAVSSSKVPSKESSDQTPHAPQPSTTASTPEESEQPQTREPTQPSSSTSPQSNPIQHSTNTNDNSDQSSSTPQKRSEDELSTPDPKRSKPNEPRTYQQYETVSKCLDFLHSSDYALVVSLELNQNKRYKNLDTLLDHIYYHFCLRNRVLLAAKKTDLSKGGVCQYHCHTCAKIILKATVYPNQEASITFLDKNHECSFDNIMGKFKILWKSDPNVSSKLKIYQDFFNQNGLSKVKSLIYQYGLRKKSQSEISKQTAGFLNSHPVLLGDLVKAVDNTNDQLTHLLSLYVLRLTDKDVNDDTLRQFASNQGLQFVYNTK</sequence>
<feature type="region of interest" description="Disordered" evidence="1">
    <location>
        <begin position="138"/>
        <end position="454"/>
    </location>
</feature>
<evidence type="ECO:0000313" key="3">
    <source>
        <dbReference type="Proteomes" id="UP000009328"/>
    </source>
</evidence>
<proteinExistence type="predicted"/>
<name>K0KA68_WICCF</name>
<protein>
    <submittedName>
        <fullName evidence="2">Immunoglobulin A1 protease</fullName>
        <ecNumber evidence="2">3.4.24.13</ecNumber>
    </submittedName>
</protein>
<dbReference type="InParanoid" id="K0KA68"/>
<feature type="compositionally biased region" description="Polar residues" evidence="1">
    <location>
        <begin position="316"/>
        <end position="339"/>
    </location>
</feature>
<keyword evidence="3" id="KW-1185">Reference proteome</keyword>
<feature type="compositionally biased region" description="Polar residues" evidence="1">
    <location>
        <begin position="372"/>
        <end position="385"/>
    </location>
</feature>
<dbReference type="Proteomes" id="UP000009328">
    <property type="component" value="Unassembled WGS sequence"/>
</dbReference>
<evidence type="ECO:0000256" key="1">
    <source>
        <dbReference type="SAM" id="MobiDB-lite"/>
    </source>
</evidence>
<feature type="compositionally biased region" description="Low complexity" evidence="1">
    <location>
        <begin position="143"/>
        <end position="180"/>
    </location>
</feature>
<reference evidence="2 3" key="1">
    <citation type="journal article" date="2012" name="Eukaryot. Cell">
        <title>Draft genome sequence of Wickerhamomyces ciferrii NRRL Y-1031 F-60-10.</title>
        <authorList>
            <person name="Schneider J."/>
            <person name="Andrea H."/>
            <person name="Blom J."/>
            <person name="Jaenicke S."/>
            <person name="Ruckert C."/>
            <person name="Schorsch C."/>
            <person name="Szczepanowski R."/>
            <person name="Farwick M."/>
            <person name="Goesmann A."/>
            <person name="Puhler A."/>
            <person name="Schaffer S."/>
            <person name="Tauch A."/>
            <person name="Kohler T."/>
            <person name="Brinkrolf K."/>
        </authorList>
    </citation>
    <scope>NUCLEOTIDE SEQUENCE [LARGE SCALE GENOMIC DNA]</scope>
    <source>
        <strain evidence="3">ATCC 14091 / BCRC 22168 / CBS 111 / JCM 3599 / NBRC 0793 / NRRL Y-1031 F-60-10</strain>
    </source>
</reference>
<feature type="compositionally biased region" description="Polar residues" evidence="1">
    <location>
        <begin position="239"/>
        <end position="309"/>
    </location>
</feature>
<feature type="compositionally biased region" description="Basic and acidic residues" evidence="1">
    <location>
        <begin position="431"/>
        <end position="449"/>
    </location>
</feature>